<feature type="transmembrane region" description="Helical" evidence="7">
    <location>
        <begin position="100"/>
        <end position="119"/>
    </location>
</feature>
<evidence type="ECO:0000313" key="9">
    <source>
        <dbReference type="EMBL" id="RCX11153.1"/>
    </source>
</evidence>
<feature type="domain" description="ABC transmembrane type-1" evidence="8">
    <location>
        <begin position="67"/>
        <end position="258"/>
    </location>
</feature>
<keyword evidence="5 7" id="KW-1133">Transmembrane helix</keyword>
<proteinExistence type="predicted"/>
<dbReference type="AlphaFoldDB" id="A0A369AQ42"/>
<keyword evidence="4 7" id="KW-0812">Transmembrane</keyword>
<evidence type="ECO:0000256" key="7">
    <source>
        <dbReference type="SAM" id="Phobius"/>
    </source>
</evidence>
<keyword evidence="2" id="KW-0813">Transport</keyword>
<keyword evidence="3" id="KW-1003">Cell membrane</keyword>
<evidence type="ECO:0000256" key="3">
    <source>
        <dbReference type="ARBA" id="ARBA00022475"/>
    </source>
</evidence>
<evidence type="ECO:0000256" key="5">
    <source>
        <dbReference type="ARBA" id="ARBA00022989"/>
    </source>
</evidence>
<feature type="transmembrane region" description="Helical" evidence="7">
    <location>
        <begin position="67"/>
        <end position="88"/>
    </location>
</feature>
<evidence type="ECO:0000259" key="8">
    <source>
        <dbReference type="PROSITE" id="PS50928"/>
    </source>
</evidence>
<evidence type="ECO:0000256" key="1">
    <source>
        <dbReference type="ARBA" id="ARBA00004651"/>
    </source>
</evidence>
<reference evidence="9 10" key="1">
    <citation type="submission" date="2018-07" db="EMBL/GenBank/DDBJ databases">
        <title>Genomic Encyclopedia of Type Strains, Phase IV (KMG-IV): sequencing the most valuable type-strain genomes for metagenomic binning, comparative biology and taxonomic classification.</title>
        <authorList>
            <person name="Goeker M."/>
        </authorList>
    </citation>
    <scope>NUCLEOTIDE SEQUENCE [LARGE SCALE GENOMIC DNA]</scope>
    <source>
        <strain evidence="9 10">DSM 27016</strain>
    </source>
</reference>
<dbReference type="Proteomes" id="UP000253034">
    <property type="component" value="Unassembled WGS sequence"/>
</dbReference>
<dbReference type="InterPro" id="IPR000515">
    <property type="entry name" value="MetI-like"/>
</dbReference>
<dbReference type="InterPro" id="IPR035906">
    <property type="entry name" value="MetI-like_sf"/>
</dbReference>
<keyword evidence="6 7" id="KW-0472">Membrane</keyword>
<dbReference type="RefSeq" id="WP_114299259.1">
    <property type="nucleotide sequence ID" value="NZ_QPJT01000027.1"/>
</dbReference>
<dbReference type="SUPFAM" id="SSF161098">
    <property type="entry name" value="MetI-like"/>
    <property type="match status" value="1"/>
</dbReference>
<dbReference type="PANTHER" id="PTHR43744:SF12">
    <property type="entry name" value="ABC TRANSPORTER PERMEASE PROTEIN MG189-RELATED"/>
    <property type="match status" value="1"/>
</dbReference>
<dbReference type="OrthoDB" id="157184at2"/>
<sequence length="272" mass="30857">MSIKKVILYTVIVFISLSVIYPLFFTLVTSLKDKQSYFTDIYGLNISSWSIENYIKMVKDFNVLQKMLNSVIVTAGGVLLTMAVAIPAAYSMNRISKRMLFILVTVLIIFAVIPEQVTVFSQYKLFLDLDLINNHLSVILSFCAKNLPEAIMFSCLFFRMVPIQIVDAARMEGCTEPRIMQSFFVPLCLPGLSVIAVSLILSMWNSFLIPLVMLQNDNTKTIVTSLAMLDRRHGSNIPFQMAGNIFAMMPTMIFYAIFRKKITESVYENSLK</sequence>
<dbReference type="PANTHER" id="PTHR43744">
    <property type="entry name" value="ABC TRANSPORTER PERMEASE PROTEIN MG189-RELATED-RELATED"/>
    <property type="match status" value="1"/>
</dbReference>
<dbReference type="CDD" id="cd06261">
    <property type="entry name" value="TM_PBP2"/>
    <property type="match status" value="1"/>
</dbReference>
<feature type="transmembrane region" description="Helical" evidence="7">
    <location>
        <begin position="139"/>
        <end position="161"/>
    </location>
</feature>
<comment type="subcellular location">
    <subcellularLocation>
        <location evidence="1">Cell membrane</location>
        <topology evidence="1">Multi-pass membrane protein</topology>
    </subcellularLocation>
</comment>
<protein>
    <submittedName>
        <fullName evidence="9">ABC-type glycerol-3-phosphate transport system permease component</fullName>
    </submittedName>
</protein>
<dbReference type="PROSITE" id="PS50928">
    <property type="entry name" value="ABC_TM1"/>
    <property type="match status" value="1"/>
</dbReference>
<name>A0A369AQ42_9FIRM</name>
<keyword evidence="10" id="KW-1185">Reference proteome</keyword>
<dbReference type="Gene3D" id="1.10.3720.10">
    <property type="entry name" value="MetI-like"/>
    <property type="match status" value="1"/>
</dbReference>
<organism evidence="9 10">
    <name type="scientific">Anaerobacterium chartisolvens</name>
    <dbReference type="NCBI Taxonomy" id="1297424"/>
    <lineage>
        <taxon>Bacteria</taxon>
        <taxon>Bacillati</taxon>
        <taxon>Bacillota</taxon>
        <taxon>Clostridia</taxon>
        <taxon>Eubacteriales</taxon>
        <taxon>Oscillospiraceae</taxon>
        <taxon>Anaerobacterium</taxon>
    </lineage>
</organism>
<evidence type="ECO:0000313" key="10">
    <source>
        <dbReference type="Proteomes" id="UP000253034"/>
    </source>
</evidence>
<dbReference type="EMBL" id="QPJT01000027">
    <property type="protein sequence ID" value="RCX11153.1"/>
    <property type="molecule type" value="Genomic_DNA"/>
</dbReference>
<comment type="caution">
    <text evidence="9">The sequence shown here is derived from an EMBL/GenBank/DDBJ whole genome shotgun (WGS) entry which is preliminary data.</text>
</comment>
<feature type="transmembrane region" description="Helical" evidence="7">
    <location>
        <begin position="237"/>
        <end position="258"/>
    </location>
</feature>
<gene>
    <name evidence="9" type="ORF">DFR58_12729</name>
</gene>
<dbReference type="GO" id="GO:0055085">
    <property type="term" value="P:transmembrane transport"/>
    <property type="evidence" value="ECO:0007669"/>
    <property type="project" value="InterPro"/>
</dbReference>
<dbReference type="GO" id="GO:0005886">
    <property type="term" value="C:plasma membrane"/>
    <property type="evidence" value="ECO:0007669"/>
    <property type="project" value="UniProtKB-SubCell"/>
</dbReference>
<evidence type="ECO:0000256" key="2">
    <source>
        <dbReference type="ARBA" id="ARBA00022448"/>
    </source>
</evidence>
<evidence type="ECO:0000256" key="4">
    <source>
        <dbReference type="ARBA" id="ARBA00022692"/>
    </source>
</evidence>
<evidence type="ECO:0000256" key="6">
    <source>
        <dbReference type="ARBA" id="ARBA00023136"/>
    </source>
</evidence>
<accession>A0A369AQ42</accession>
<feature type="transmembrane region" description="Helical" evidence="7">
    <location>
        <begin position="182"/>
        <end position="204"/>
    </location>
</feature>
<feature type="transmembrane region" description="Helical" evidence="7">
    <location>
        <begin position="7"/>
        <end position="28"/>
    </location>
</feature>